<organism evidence="6 7">
    <name type="scientific">Octopus sinensis</name>
    <name type="common">East Asian common octopus</name>
    <dbReference type="NCBI Taxonomy" id="2607531"/>
    <lineage>
        <taxon>Eukaryota</taxon>
        <taxon>Metazoa</taxon>
        <taxon>Spiralia</taxon>
        <taxon>Lophotrochozoa</taxon>
        <taxon>Mollusca</taxon>
        <taxon>Cephalopoda</taxon>
        <taxon>Coleoidea</taxon>
        <taxon>Octopodiformes</taxon>
        <taxon>Octopoda</taxon>
        <taxon>Incirrata</taxon>
        <taxon>Octopodidae</taxon>
        <taxon>Octopus</taxon>
    </lineage>
</organism>
<keyword evidence="4" id="KW-0862">Zinc</keyword>
<dbReference type="SUPFAM" id="SSF50129">
    <property type="entry name" value="GroES-like"/>
    <property type="match status" value="1"/>
</dbReference>
<dbReference type="RefSeq" id="XP_029655946.1">
    <property type="nucleotide sequence ID" value="XM_029800086.1"/>
</dbReference>
<dbReference type="PANTHER" id="PTHR43161">
    <property type="entry name" value="SORBITOL DEHYDROGENASE"/>
    <property type="match status" value="1"/>
</dbReference>
<keyword evidence="5" id="KW-0560">Oxidoreductase</keyword>
<evidence type="ECO:0000313" key="7">
    <source>
        <dbReference type="RefSeq" id="XP_029655946.1"/>
    </source>
</evidence>
<dbReference type="GO" id="GO:0003939">
    <property type="term" value="F:L-iditol 2-dehydrogenase (NAD+) activity"/>
    <property type="evidence" value="ECO:0007669"/>
    <property type="project" value="TreeGrafter"/>
</dbReference>
<gene>
    <name evidence="7" type="primary">LOC115229794</name>
</gene>
<comment type="cofactor">
    <cofactor evidence="1">
        <name>Zn(2+)</name>
        <dbReference type="ChEBI" id="CHEBI:29105"/>
    </cofactor>
</comment>
<sequence length="170" mass="18878">MCHTLDVVEDKVEFAKKHGADCGVVVRRGESPTQISDRVVQELGGMADVSIDCCGISSSIETLVNVFFTFFNSGHYSWRCSNFGWVIVSGGFHLHLKHCLEVFGSQGIHKYLQLVSSCDLFCSYPKAIDLIQSGKIDVSFLITHRYSIDQYQKAFDNLSAGIGFKTVINL</sequence>
<comment type="similarity">
    <text evidence="2">Belongs to the zinc-containing alcohol dehydrogenase family.</text>
</comment>
<dbReference type="SUPFAM" id="SSF51735">
    <property type="entry name" value="NAD(P)-binding Rossmann-fold domains"/>
    <property type="match status" value="1"/>
</dbReference>
<dbReference type="GO" id="GO:0006062">
    <property type="term" value="P:sorbitol catabolic process"/>
    <property type="evidence" value="ECO:0007669"/>
    <property type="project" value="TreeGrafter"/>
</dbReference>
<evidence type="ECO:0000256" key="4">
    <source>
        <dbReference type="ARBA" id="ARBA00022833"/>
    </source>
</evidence>
<reference evidence="7" key="1">
    <citation type="submission" date="2025-08" db="UniProtKB">
        <authorList>
            <consortium name="RefSeq"/>
        </authorList>
    </citation>
    <scope>IDENTIFICATION</scope>
</reference>
<dbReference type="GO" id="GO:0046872">
    <property type="term" value="F:metal ion binding"/>
    <property type="evidence" value="ECO:0007669"/>
    <property type="project" value="UniProtKB-KW"/>
</dbReference>
<protein>
    <submittedName>
        <fullName evidence="7">Sorbitol dehydrogenase-like</fullName>
    </submittedName>
</protein>
<evidence type="ECO:0000313" key="6">
    <source>
        <dbReference type="Proteomes" id="UP000515154"/>
    </source>
</evidence>
<evidence type="ECO:0000256" key="1">
    <source>
        <dbReference type="ARBA" id="ARBA00001947"/>
    </source>
</evidence>
<accession>A0A6P7U4T2</accession>
<proteinExistence type="inferred from homology"/>
<dbReference type="Proteomes" id="UP000515154">
    <property type="component" value="Unplaced"/>
</dbReference>
<dbReference type="AlphaFoldDB" id="A0A6P7U4T2"/>
<dbReference type="InterPro" id="IPR011032">
    <property type="entry name" value="GroES-like_sf"/>
</dbReference>
<name>A0A6P7U4T2_9MOLL</name>
<dbReference type="PANTHER" id="PTHR43161:SF9">
    <property type="entry name" value="SORBITOL DEHYDROGENASE"/>
    <property type="match status" value="1"/>
</dbReference>
<dbReference type="Gene3D" id="3.40.50.720">
    <property type="entry name" value="NAD(P)-binding Rossmann-like Domain"/>
    <property type="match status" value="1"/>
</dbReference>
<evidence type="ECO:0000256" key="2">
    <source>
        <dbReference type="ARBA" id="ARBA00008072"/>
    </source>
</evidence>
<evidence type="ECO:0000256" key="3">
    <source>
        <dbReference type="ARBA" id="ARBA00022723"/>
    </source>
</evidence>
<dbReference type="KEGG" id="osn:115229794"/>
<evidence type="ECO:0000256" key="5">
    <source>
        <dbReference type="ARBA" id="ARBA00023002"/>
    </source>
</evidence>
<keyword evidence="6" id="KW-1185">Reference proteome</keyword>
<dbReference type="InterPro" id="IPR036291">
    <property type="entry name" value="NAD(P)-bd_dom_sf"/>
</dbReference>
<dbReference type="Gene3D" id="3.90.180.10">
    <property type="entry name" value="Medium-chain alcohol dehydrogenases, catalytic domain"/>
    <property type="match status" value="1"/>
</dbReference>
<keyword evidence="3" id="KW-0479">Metal-binding</keyword>